<keyword evidence="2" id="KW-1133">Transmembrane helix</keyword>
<dbReference type="PANTHER" id="PTHR24216">
    <property type="entry name" value="PAXILLIN-RELATED"/>
    <property type="match status" value="1"/>
</dbReference>
<evidence type="ECO:0000313" key="4">
    <source>
        <dbReference type="Proteomes" id="UP001595990"/>
    </source>
</evidence>
<feature type="transmembrane region" description="Helical" evidence="2">
    <location>
        <begin position="369"/>
        <end position="387"/>
    </location>
</feature>
<accession>A0ABV9BHY8</accession>
<comment type="caution">
    <text evidence="3">The sequence shown here is derived from an EMBL/GenBank/DDBJ whole genome shotgun (WGS) entry which is preliminary data.</text>
</comment>
<keyword evidence="2" id="KW-0812">Transmembrane</keyword>
<evidence type="ECO:0000256" key="2">
    <source>
        <dbReference type="SAM" id="Phobius"/>
    </source>
</evidence>
<feature type="compositionally biased region" description="Basic and acidic residues" evidence="1">
    <location>
        <begin position="534"/>
        <end position="547"/>
    </location>
</feature>
<feature type="transmembrane region" description="Helical" evidence="2">
    <location>
        <begin position="208"/>
        <end position="230"/>
    </location>
</feature>
<feature type="transmembrane region" description="Helical" evidence="2">
    <location>
        <begin position="321"/>
        <end position="340"/>
    </location>
</feature>
<feature type="region of interest" description="Disordered" evidence="1">
    <location>
        <begin position="534"/>
        <end position="598"/>
    </location>
</feature>
<feature type="transmembrane region" description="Helical" evidence="2">
    <location>
        <begin position="96"/>
        <end position="114"/>
    </location>
</feature>
<keyword evidence="2" id="KW-0472">Membrane</keyword>
<feature type="compositionally biased region" description="Low complexity" evidence="1">
    <location>
        <begin position="553"/>
        <end position="575"/>
    </location>
</feature>
<feature type="transmembrane region" description="Helical" evidence="2">
    <location>
        <begin position="27"/>
        <end position="45"/>
    </location>
</feature>
<evidence type="ECO:0000313" key="3">
    <source>
        <dbReference type="EMBL" id="MFC4513592.1"/>
    </source>
</evidence>
<reference evidence="4" key="1">
    <citation type="journal article" date="2019" name="Int. J. Syst. Evol. Microbiol.">
        <title>The Global Catalogue of Microorganisms (GCM) 10K type strain sequencing project: providing services to taxonomists for standard genome sequencing and annotation.</title>
        <authorList>
            <consortium name="The Broad Institute Genomics Platform"/>
            <consortium name="The Broad Institute Genome Sequencing Center for Infectious Disease"/>
            <person name="Wu L."/>
            <person name="Ma J."/>
        </authorList>
    </citation>
    <scope>NUCLEOTIDE SEQUENCE [LARGE SCALE GENOMIC DNA]</scope>
    <source>
        <strain evidence="4">CECT 8064</strain>
    </source>
</reference>
<dbReference type="EMBL" id="JBHSFS010000004">
    <property type="protein sequence ID" value="MFC4513592.1"/>
    <property type="molecule type" value="Genomic_DNA"/>
</dbReference>
<dbReference type="PANTHER" id="PTHR24216:SF65">
    <property type="entry name" value="PAXILLIN-LIKE PROTEIN 1"/>
    <property type="match status" value="1"/>
</dbReference>
<feature type="transmembrane region" description="Helical" evidence="2">
    <location>
        <begin position="135"/>
        <end position="154"/>
    </location>
</feature>
<name>A0ABV9BHY8_9ACTN</name>
<protein>
    <recommendedName>
        <fullName evidence="5">Integral membrane protein</fullName>
    </recommendedName>
</protein>
<keyword evidence="4" id="KW-1185">Reference proteome</keyword>
<dbReference type="RefSeq" id="WP_417922750.1">
    <property type="nucleotide sequence ID" value="NZ_JBHSFS010000004.1"/>
</dbReference>
<evidence type="ECO:0000256" key="1">
    <source>
        <dbReference type="SAM" id="MobiDB-lite"/>
    </source>
</evidence>
<proteinExistence type="predicted"/>
<feature type="transmembrane region" description="Helical" evidence="2">
    <location>
        <begin position="505"/>
        <end position="528"/>
    </location>
</feature>
<sequence>MHAPPSRGALFLRRTVAGDWAGAAKAALWPSALLLVLAVAISLPSSDEFDRARLGDWSDRFQVVLALLVQGLGGTLDVELRGGDTLLSTFLRGSGYLSVWPLTVTILWAGAVALGTARLRRATGATGGTPGAAEAAVRVALLCGAAVLVLALCGQQDVENLSVSTSPGLAALFSCALAGAVSGAMLCRDRLVARLGAGVQVVIRAWGTALRALALSVALCALVAFVVLAANQDDVGGWTVVGSLPVLVNLGLMALGVSWGAGVEASSTEHSRHVGGTLGLSEIGELAGGWAQAGAVALGVVCAVILAVLAARRSADRVEQVLSGVFFLAAVWLLSFVSGGDMRMTSGQSSFSGRLRGMEASVGTNAGELLLFGLLWTAGAVLLAGVLGRQGASGTNGTGTSGFGTGVVVMPPVPAQPPAPAQPPTTPPVPAAPPVPAVAPVAPPTAPVAPPTAPAAPPTVPVAPPVPSEAPTAVVPPPYTAPAPIAAPVAPAPVPPRAGSVRGPIVWAAIGLAAFLVGGAATAGVMLVGRTDGGRQDSARHDGDNRGGRVVVTPSAGPAEPSASSGPSGPTGSPTAPAPDPASNPGATPSVPPGYAMRNDSLGFRLAVPDGWKRGDKGNHQIDYEPGTGGSYLRVGLVPKSPQTAYDHFLELEKTLKEKNDTYQRVALDANTFQGRPGARWEFTWVQRDTGRTMHAVDQAYVNESGTEYAVYFQARDEYWAGSRKVFDTALATWSVIPVDFD</sequence>
<organism evidence="3 4">
    <name type="scientific">Streptomyces ehimensis</name>
    <dbReference type="NCBI Taxonomy" id="68195"/>
    <lineage>
        <taxon>Bacteria</taxon>
        <taxon>Bacillati</taxon>
        <taxon>Actinomycetota</taxon>
        <taxon>Actinomycetes</taxon>
        <taxon>Kitasatosporales</taxon>
        <taxon>Streptomycetaceae</taxon>
        <taxon>Streptomyces</taxon>
    </lineage>
</organism>
<gene>
    <name evidence="3" type="ORF">ACFPEN_11660</name>
</gene>
<evidence type="ECO:0008006" key="5">
    <source>
        <dbReference type="Google" id="ProtNLM"/>
    </source>
</evidence>
<feature type="transmembrane region" description="Helical" evidence="2">
    <location>
        <begin position="290"/>
        <end position="309"/>
    </location>
</feature>
<dbReference type="Proteomes" id="UP001595990">
    <property type="component" value="Unassembled WGS sequence"/>
</dbReference>
<feature type="transmembrane region" description="Helical" evidence="2">
    <location>
        <begin position="166"/>
        <end position="187"/>
    </location>
</feature>